<dbReference type="Pfam" id="PF20398">
    <property type="entry name" value="DUF6691"/>
    <property type="match status" value="1"/>
</dbReference>
<reference evidence="2" key="1">
    <citation type="journal article" date="2021" name="Microorganisms">
        <title>The Ever-Expanding Pseudomonas Genus: Description of 43 New Species and Partition of the Pseudomonas putida Group.</title>
        <authorList>
            <person name="Girard L."/>
            <person name="Lood C."/>
            <person name="Hofte M."/>
            <person name="Vandamme P."/>
            <person name="Rokni-Zadeh H."/>
            <person name="van Noort V."/>
            <person name="Lavigne R."/>
            <person name="De Mot R."/>
        </authorList>
    </citation>
    <scope>NUCLEOTIDE SEQUENCE</scope>
    <source>
        <strain evidence="2">COW39</strain>
    </source>
</reference>
<dbReference type="RefSeq" id="WP_217850798.1">
    <property type="nucleotide sequence ID" value="NZ_CP077073.1"/>
</dbReference>
<organism evidence="2 3">
    <name type="scientific">Pseudomonas muyukensis</name>
    <dbReference type="NCBI Taxonomy" id="2842357"/>
    <lineage>
        <taxon>Bacteria</taxon>
        <taxon>Pseudomonadati</taxon>
        <taxon>Pseudomonadota</taxon>
        <taxon>Gammaproteobacteria</taxon>
        <taxon>Pseudomonadales</taxon>
        <taxon>Pseudomonadaceae</taxon>
        <taxon>Pseudomonas</taxon>
    </lineage>
</organism>
<sequence length="140" mass="14704">MKRLLPLALGALFGTGLVISDLINPARILAFLDITGAWDPTLLLVMVAALIPSLLAYRYIRGRAKPVLGAAYCVPTSRVVDRKLIIGALLFGIGWGIAGVCPGPAVVLLGTAQPFALLFFAAMLAGALLHYLVLGRAAPR</sequence>
<feature type="transmembrane region" description="Helical" evidence="1">
    <location>
        <begin position="115"/>
        <end position="134"/>
    </location>
</feature>
<evidence type="ECO:0000256" key="1">
    <source>
        <dbReference type="SAM" id="Phobius"/>
    </source>
</evidence>
<evidence type="ECO:0000313" key="3">
    <source>
        <dbReference type="Proteomes" id="UP001047646"/>
    </source>
</evidence>
<feature type="transmembrane region" description="Helical" evidence="1">
    <location>
        <begin position="84"/>
        <end position="109"/>
    </location>
</feature>
<dbReference type="EMBL" id="CP077073">
    <property type="protein sequence ID" value="QXH35435.1"/>
    <property type="molecule type" value="Genomic_DNA"/>
</dbReference>
<proteinExistence type="predicted"/>
<name>A0ABX8M8W4_9PSED</name>
<dbReference type="Proteomes" id="UP001047646">
    <property type="component" value="Chromosome"/>
</dbReference>
<keyword evidence="1" id="KW-0472">Membrane</keyword>
<dbReference type="InterPro" id="IPR046513">
    <property type="entry name" value="DUF6691"/>
</dbReference>
<feature type="transmembrane region" description="Helical" evidence="1">
    <location>
        <begin position="36"/>
        <end position="57"/>
    </location>
</feature>
<protein>
    <submittedName>
        <fullName evidence="2">YeeE/YedE family protein</fullName>
    </submittedName>
</protein>
<keyword evidence="1" id="KW-1133">Transmembrane helix</keyword>
<keyword evidence="1" id="KW-0812">Transmembrane</keyword>
<keyword evidence="3" id="KW-1185">Reference proteome</keyword>
<evidence type="ECO:0000313" key="2">
    <source>
        <dbReference type="EMBL" id="QXH35435.1"/>
    </source>
</evidence>
<accession>A0ABX8M8W4</accession>
<gene>
    <name evidence="2" type="ORF">KSS95_00995</name>
</gene>